<proteinExistence type="predicted"/>
<feature type="compositionally biased region" description="Acidic residues" evidence="2">
    <location>
        <begin position="438"/>
        <end position="447"/>
    </location>
</feature>
<reference evidence="4 5" key="1">
    <citation type="submission" date="2019-03" db="EMBL/GenBank/DDBJ databases">
        <authorList>
            <person name="Gaulin E."/>
            <person name="Dumas B."/>
        </authorList>
    </citation>
    <scope>NUCLEOTIDE SEQUENCE [LARGE SCALE GENOMIC DNA]</scope>
    <source>
        <strain evidence="4">CBS 568.67</strain>
    </source>
</reference>
<feature type="compositionally biased region" description="Polar residues" evidence="2">
    <location>
        <begin position="29"/>
        <end position="43"/>
    </location>
</feature>
<evidence type="ECO:0000313" key="4">
    <source>
        <dbReference type="EMBL" id="VFT87040.1"/>
    </source>
</evidence>
<evidence type="ECO:0000313" key="5">
    <source>
        <dbReference type="Proteomes" id="UP000332933"/>
    </source>
</evidence>
<keyword evidence="1" id="KW-0175">Coiled coil</keyword>
<feature type="compositionally biased region" description="Pro residues" evidence="2">
    <location>
        <begin position="522"/>
        <end position="540"/>
    </location>
</feature>
<sequence length="584" mass="63636">MYRGHAPPRSPKVRRRPTTTPKLRIQRVLSASQQPLIPSSPSKSGRGELFFMTKLTDSPPKQLLLDETADSASTTMWEDEATTARTSDSGDDDDDVAERAVGDPNTLDDEGSDDRKRDNQDVEGPAACEIERVGSLDADAAESESPSMEGQGGGFYLQWQQQMDTAQAARDQLEADLNQYLTTLATKQDDSGATLVEFPDNYNDVLKLMTKSDVENASSSNWSKALLQDGLTKKQAFGIIAGEDVPDEMNVKIAHGIAQIRQLDAMLDELDKKGTKSTKHQPTKPFMVASSKKSTSVQRIKDKVEAAKSLQDANSTYELYAEVHELNDSSFSSTTTPDFIQRNKEMKEAGTSLTKSEAARLDSLINDGDGTEPSNTTVENPFGIDTGDAIDSSLKELLAKRREDSVALLTPVPSFAHLDLSQRLLAIDAALQTFRDEEGGDDNDDDTMSMRSGVSGSSSMWSRASTRTVSKQDISIITHRAKQEVLETEKAPPEAIKQLLATLAGITIEIVDDADGPEDPSTEPPQSAPPLKPEPPTQPPPRRKSSTAASKPPNPPTSSFSHLFTLPFEALGPRKQMINPTQFR</sequence>
<feature type="compositionally biased region" description="Low complexity" evidence="2">
    <location>
        <begin position="449"/>
        <end position="468"/>
    </location>
</feature>
<feature type="coiled-coil region" evidence="1">
    <location>
        <begin position="156"/>
        <end position="190"/>
    </location>
</feature>
<feature type="region of interest" description="Disordered" evidence="2">
    <location>
        <begin position="512"/>
        <end position="584"/>
    </location>
</feature>
<organism evidence="4 5">
    <name type="scientific">Aphanomyces stellatus</name>
    <dbReference type="NCBI Taxonomy" id="120398"/>
    <lineage>
        <taxon>Eukaryota</taxon>
        <taxon>Sar</taxon>
        <taxon>Stramenopiles</taxon>
        <taxon>Oomycota</taxon>
        <taxon>Saprolegniomycetes</taxon>
        <taxon>Saprolegniales</taxon>
        <taxon>Verrucalvaceae</taxon>
        <taxon>Aphanomyces</taxon>
    </lineage>
</organism>
<feature type="region of interest" description="Disordered" evidence="2">
    <location>
        <begin position="365"/>
        <end position="384"/>
    </location>
</feature>
<accession>A0A485KPR3</accession>
<dbReference type="AlphaFoldDB" id="A0A485KPR3"/>
<feature type="region of interest" description="Disordered" evidence="2">
    <location>
        <begin position="1"/>
        <end position="133"/>
    </location>
</feature>
<dbReference type="EMBL" id="CAADRA010005209">
    <property type="protein sequence ID" value="VFT87040.1"/>
    <property type="molecule type" value="Genomic_DNA"/>
</dbReference>
<gene>
    <name evidence="4" type="primary">Aste57867_10164</name>
    <name evidence="3" type="ORF">As57867_010125</name>
    <name evidence="4" type="ORF">ASTE57867_10164</name>
</gene>
<protein>
    <submittedName>
        <fullName evidence="4">Aste57867_10164 protein</fullName>
    </submittedName>
</protein>
<reference evidence="3" key="2">
    <citation type="submission" date="2019-06" db="EMBL/GenBank/DDBJ databases">
        <title>Genomics analysis of Aphanomyces spp. identifies a new class of oomycete effector associated with host adaptation.</title>
        <authorList>
            <person name="Gaulin E."/>
        </authorList>
    </citation>
    <scope>NUCLEOTIDE SEQUENCE</scope>
    <source>
        <strain evidence="3">CBS 578.67</strain>
    </source>
</reference>
<dbReference type="Proteomes" id="UP000332933">
    <property type="component" value="Unassembled WGS sequence"/>
</dbReference>
<name>A0A485KPR3_9STRA</name>
<keyword evidence="5" id="KW-1185">Reference proteome</keyword>
<feature type="region of interest" description="Disordered" evidence="2">
    <location>
        <begin position="436"/>
        <end position="469"/>
    </location>
</feature>
<evidence type="ECO:0000313" key="3">
    <source>
        <dbReference type="EMBL" id="KAF0699264.1"/>
    </source>
</evidence>
<evidence type="ECO:0000256" key="1">
    <source>
        <dbReference type="SAM" id="Coils"/>
    </source>
</evidence>
<dbReference type="OrthoDB" id="77404at2759"/>
<feature type="compositionally biased region" description="Acidic residues" evidence="2">
    <location>
        <begin position="512"/>
        <end position="521"/>
    </location>
</feature>
<evidence type="ECO:0000256" key="2">
    <source>
        <dbReference type="SAM" id="MobiDB-lite"/>
    </source>
</evidence>
<dbReference type="EMBL" id="VJMH01005188">
    <property type="protein sequence ID" value="KAF0699264.1"/>
    <property type="molecule type" value="Genomic_DNA"/>
</dbReference>